<dbReference type="Pfam" id="PF04678">
    <property type="entry name" value="MCU"/>
    <property type="match status" value="1"/>
</dbReference>
<comment type="caution">
    <text evidence="10">Lacks conserved residue(s) required for the propagation of feature annotation.</text>
</comment>
<keyword evidence="13" id="KW-1185">Reference proteome</keyword>
<protein>
    <recommendedName>
        <fullName evidence="10">Calcium uniporter protein</fullName>
    </recommendedName>
</protein>
<evidence type="ECO:0000256" key="6">
    <source>
        <dbReference type="ARBA" id="ARBA00022837"/>
    </source>
</evidence>
<dbReference type="InterPro" id="IPR039055">
    <property type="entry name" value="MCU_fam"/>
</dbReference>
<keyword evidence="10" id="KW-0407">Ion channel</keyword>
<evidence type="ECO:0000256" key="9">
    <source>
        <dbReference type="ARBA" id="ARBA00023136"/>
    </source>
</evidence>
<sequence length="125" mass="14306">MGILLMTDFKLVINKMPCDVQCSQEETELGKCEIFGSQTQPSGGPGLALLSILYSWDVMEPVTNLIIFANPMVFFAYLIVTQQDYMYSTGKSRPFPHFFCRNQSNDMPMWCHKPSEMILLRLQNP</sequence>
<dbReference type="GO" id="GO:0051560">
    <property type="term" value="P:mitochondrial calcium ion homeostasis"/>
    <property type="evidence" value="ECO:0007669"/>
    <property type="project" value="UniProtKB-UniRule"/>
</dbReference>
<keyword evidence="9 10" id="KW-0472">Membrane</keyword>
<keyword evidence="8 10" id="KW-0406">Ion transport</keyword>
<evidence type="ECO:0000256" key="3">
    <source>
        <dbReference type="ARBA" id="ARBA00022448"/>
    </source>
</evidence>
<dbReference type="GO" id="GO:1990246">
    <property type="term" value="C:uniplex complex"/>
    <property type="evidence" value="ECO:0007669"/>
    <property type="project" value="TreeGrafter"/>
</dbReference>
<dbReference type="AlphaFoldDB" id="A0A811YC19"/>
<evidence type="ECO:0000256" key="4">
    <source>
        <dbReference type="ARBA" id="ARBA00022568"/>
    </source>
</evidence>
<keyword evidence="4 10" id="KW-0109">Calcium transport</keyword>
<evidence type="ECO:0000313" key="13">
    <source>
        <dbReference type="Proteomes" id="UP000645828"/>
    </source>
</evidence>
<keyword evidence="5 10" id="KW-0812">Transmembrane</keyword>
<accession>A0A811YC19</accession>
<evidence type="ECO:0000256" key="8">
    <source>
        <dbReference type="ARBA" id="ARBA00023065"/>
    </source>
</evidence>
<name>A0A811YC19_NYCPR</name>
<evidence type="ECO:0000256" key="2">
    <source>
        <dbReference type="ARBA" id="ARBA00005653"/>
    </source>
</evidence>
<dbReference type="PANTHER" id="PTHR13462:SF6">
    <property type="entry name" value="CALCIUM UNIPORTER REGULATORY SUBUNIT MCUB, MITOCHONDRIAL"/>
    <property type="match status" value="1"/>
</dbReference>
<comment type="function">
    <text evidence="10">Mitochondrial inner membrane calcium uniporter that mediates calcium uptake into mitochondria. Mitochondrial calcium homeostasis plays key roles in cellular physiology and regulates cell bioenergetics, cytoplasmic calcium signals and activation of cell death pathways.</text>
</comment>
<evidence type="ECO:0000256" key="5">
    <source>
        <dbReference type="ARBA" id="ARBA00022692"/>
    </source>
</evidence>
<comment type="similarity">
    <text evidence="2 10">Belongs to the MCU (TC 1.A.77) family.</text>
</comment>
<comment type="caution">
    <text evidence="12">The sequence shown here is derived from an EMBL/GenBank/DDBJ whole genome shotgun (WGS) entry which is preliminary data.</text>
</comment>
<organism evidence="12 13">
    <name type="scientific">Nyctereutes procyonoides</name>
    <name type="common">Raccoon dog</name>
    <name type="synonym">Canis procyonoides</name>
    <dbReference type="NCBI Taxonomy" id="34880"/>
    <lineage>
        <taxon>Eukaryota</taxon>
        <taxon>Metazoa</taxon>
        <taxon>Chordata</taxon>
        <taxon>Craniata</taxon>
        <taxon>Vertebrata</taxon>
        <taxon>Euteleostomi</taxon>
        <taxon>Mammalia</taxon>
        <taxon>Eutheria</taxon>
        <taxon>Laurasiatheria</taxon>
        <taxon>Carnivora</taxon>
        <taxon>Caniformia</taxon>
        <taxon>Canidae</taxon>
        <taxon>Nyctereutes</taxon>
    </lineage>
</organism>
<keyword evidence="10" id="KW-0107">Calcium channel</keyword>
<feature type="transmembrane region" description="Helical" evidence="10">
    <location>
        <begin position="62"/>
        <end position="80"/>
    </location>
</feature>
<keyword evidence="6 10" id="KW-0106">Calcium</keyword>
<feature type="domain" description="Calcium uniporter protein C-terminal" evidence="11">
    <location>
        <begin position="54"/>
        <end position="102"/>
    </location>
</feature>
<keyword evidence="7 10" id="KW-1133">Transmembrane helix</keyword>
<dbReference type="GO" id="GO:0036444">
    <property type="term" value="P:calcium import into the mitochondrion"/>
    <property type="evidence" value="ECO:0007669"/>
    <property type="project" value="TreeGrafter"/>
</dbReference>
<evidence type="ECO:0000256" key="10">
    <source>
        <dbReference type="RuleBase" id="RU367035"/>
    </source>
</evidence>
<reference evidence="12" key="1">
    <citation type="submission" date="2020-12" db="EMBL/GenBank/DDBJ databases">
        <authorList>
            <consortium name="Molecular Ecology Group"/>
        </authorList>
    </citation>
    <scope>NUCLEOTIDE SEQUENCE</scope>
    <source>
        <strain evidence="12">TBG_1078</strain>
    </source>
</reference>
<dbReference type="PANTHER" id="PTHR13462">
    <property type="entry name" value="CALCIUM UNIPORTER PROTEIN, MITOCHONDRIAL"/>
    <property type="match status" value="1"/>
</dbReference>
<dbReference type="GO" id="GO:0019855">
    <property type="term" value="F:calcium channel inhibitor activity"/>
    <property type="evidence" value="ECO:0007669"/>
    <property type="project" value="TreeGrafter"/>
</dbReference>
<evidence type="ECO:0000256" key="1">
    <source>
        <dbReference type="ARBA" id="ARBA00004141"/>
    </source>
</evidence>
<dbReference type="GO" id="GO:0015292">
    <property type="term" value="F:uniporter activity"/>
    <property type="evidence" value="ECO:0007669"/>
    <property type="project" value="UniProtKB-UniRule"/>
</dbReference>
<dbReference type="EMBL" id="CAJHUB010000673">
    <property type="protein sequence ID" value="CAD7675061.1"/>
    <property type="molecule type" value="Genomic_DNA"/>
</dbReference>
<keyword evidence="10" id="KW-0999">Mitochondrion inner membrane</keyword>
<keyword evidence="10" id="KW-0496">Mitochondrion</keyword>
<dbReference type="Proteomes" id="UP000645828">
    <property type="component" value="Unassembled WGS sequence"/>
</dbReference>
<evidence type="ECO:0000313" key="12">
    <source>
        <dbReference type="EMBL" id="CAD7675061.1"/>
    </source>
</evidence>
<proteinExistence type="inferred from homology"/>
<dbReference type="InterPro" id="IPR006769">
    <property type="entry name" value="MCU_C"/>
</dbReference>
<gene>
    <name evidence="12" type="ORF">NYPRO_LOCUS7856</name>
</gene>
<comment type="subcellular location">
    <subcellularLocation>
        <location evidence="1">Membrane</location>
        <topology evidence="1">Multi-pass membrane protein</topology>
    </subcellularLocation>
    <subcellularLocation>
        <location evidence="10">Mitochondrion inner membrane</location>
        <topology evidence="10">Multi-pass membrane protein</topology>
    </subcellularLocation>
</comment>
<dbReference type="GO" id="GO:0005262">
    <property type="term" value="F:calcium channel activity"/>
    <property type="evidence" value="ECO:0007669"/>
    <property type="project" value="UniProtKB-UniRule"/>
</dbReference>
<keyword evidence="3 10" id="KW-0813">Transport</keyword>
<comment type="domain">
    <text evidence="10">The selectivity filter, in which calcium ions are arranged in single file, is composed of two acidic rings separated by one helical turn along the central axis of the channel pore.</text>
</comment>
<evidence type="ECO:0000256" key="7">
    <source>
        <dbReference type="ARBA" id="ARBA00022989"/>
    </source>
</evidence>
<evidence type="ECO:0000259" key="11">
    <source>
        <dbReference type="Pfam" id="PF04678"/>
    </source>
</evidence>